<organism evidence="2 3">
    <name type="scientific">Microdochium bolleyi</name>
    <dbReference type="NCBI Taxonomy" id="196109"/>
    <lineage>
        <taxon>Eukaryota</taxon>
        <taxon>Fungi</taxon>
        <taxon>Dikarya</taxon>
        <taxon>Ascomycota</taxon>
        <taxon>Pezizomycotina</taxon>
        <taxon>Sordariomycetes</taxon>
        <taxon>Xylariomycetidae</taxon>
        <taxon>Xylariales</taxon>
        <taxon>Microdochiaceae</taxon>
        <taxon>Microdochium</taxon>
    </lineage>
</organism>
<evidence type="ECO:0000259" key="1">
    <source>
        <dbReference type="Pfam" id="PF06985"/>
    </source>
</evidence>
<dbReference type="OrthoDB" id="5428863at2759"/>
<evidence type="ECO:0000313" key="3">
    <source>
        <dbReference type="Proteomes" id="UP000070501"/>
    </source>
</evidence>
<gene>
    <name evidence="2" type="ORF">Micbo1qcDRAFT_221046</name>
</gene>
<sequence>MAVIPRTDDMEYIALSYVWVLGNAQMVTIKDHFASEHDGGLHLPASIPAVVDNAMTVVRELGYRYLWVDQFCIDQNGADKAEHISRMDLIYASAAVTIIAASSRGALPGVGSTPRMPQAIVTLGEITIFATTPFANQAIKSSVWNTRGWCFQESVLSPRRLYFTDHQVLFQTSSIALSDTFPTLADEDDMHGLQDVMHMRTHEIVFRPRSLCISGFYTCTR</sequence>
<proteinExistence type="predicted"/>
<evidence type="ECO:0000313" key="2">
    <source>
        <dbReference type="EMBL" id="KXJ94530.1"/>
    </source>
</evidence>
<dbReference type="AlphaFoldDB" id="A0A136JBJ9"/>
<dbReference type="InParanoid" id="A0A136JBJ9"/>
<dbReference type="PANTHER" id="PTHR33112">
    <property type="entry name" value="DOMAIN PROTEIN, PUTATIVE-RELATED"/>
    <property type="match status" value="1"/>
</dbReference>
<dbReference type="Pfam" id="PF06985">
    <property type="entry name" value="HET"/>
    <property type="match status" value="1"/>
</dbReference>
<protein>
    <submittedName>
        <fullName evidence="2">Heterokaryon incompatibility protein-domain-containing protein</fullName>
    </submittedName>
</protein>
<feature type="domain" description="Heterokaryon incompatibility" evidence="1">
    <location>
        <begin position="12"/>
        <end position="153"/>
    </location>
</feature>
<keyword evidence="3" id="KW-1185">Reference proteome</keyword>
<dbReference type="InterPro" id="IPR010730">
    <property type="entry name" value="HET"/>
</dbReference>
<name>A0A136JBJ9_9PEZI</name>
<dbReference type="STRING" id="196109.A0A136JBJ9"/>
<dbReference type="PANTHER" id="PTHR33112:SF16">
    <property type="entry name" value="HETEROKARYON INCOMPATIBILITY DOMAIN-CONTAINING PROTEIN"/>
    <property type="match status" value="1"/>
</dbReference>
<accession>A0A136JBJ9</accession>
<dbReference type="EMBL" id="KQ964247">
    <property type="protein sequence ID" value="KXJ94530.1"/>
    <property type="molecule type" value="Genomic_DNA"/>
</dbReference>
<dbReference type="Proteomes" id="UP000070501">
    <property type="component" value="Unassembled WGS sequence"/>
</dbReference>
<reference evidence="3" key="1">
    <citation type="submission" date="2016-02" db="EMBL/GenBank/DDBJ databases">
        <title>Draft genome sequence of Microdochium bolleyi, a fungal endophyte of beachgrass.</title>
        <authorList>
            <consortium name="DOE Joint Genome Institute"/>
            <person name="David A.S."/>
            <person name="May G."/>
            <person name="Haridas S."/>
            <person name="Lim J."/>
            <person name="Wang M."/>
            <person name="Labutti K."/>
            <person name="Lipzen A."/>
            <person name="Barry K."/>
            <person name="Grigoriev I.V."/>
        </authorList>
    </citation>
    <scope>NUCLEOTIDE SEQUENCE [LARGE SCALE GENOMIC DNA]</scope>
    <source>
        <strain evidence="3">J235TASD1</strain>
    </source>
</reference>